<reference evidence="1 2" key="1">
    <citation type="submission" date="2019-08" db="EMBL/GenBank/DDBJ databases">
        <title>In-depth cultivation of the pig gut microbiome towards novel bacterial diversity and tailored functional studies.</title>
        <authorList>
            <person name="Wylensek D."/>
            <person name="Hitch T.C.A."/>
            <person name="Clavel T."/>
        </authorList>
    </citation>
    <scope>NUCLEOTIDE SEQUENCE [LARGE SCALE GENOMIC DNA]</scope>
    <source>
        <strain evidence="1 2">RF-GAM-744-WT-7</strain>
    </source>
</reference>
<sequence length="112" mass="12062">MRKGITTRLDGLLKATARARLGVDFEPAWPETATMTAGLTSMEVMRLYHEAIACAKDAQIDIESNQDVYFNAGYRDAMLTMAEKILETAGQPLDVPEWVLGGGDAGAGDKGL</sequence>
<evidence type="ECO:0000313" key="1">
    <source>
        <dbReference type="EMBL" id="MST48902.1"/>
    </source>
</evidence>
<proteinExistence type="predicted"/>
<dbReference type="AlphaFoldDB" id="A0A7K0K0A0"/>
<gene>
    <name evidence="1" type="ORF">FYJ63_01305</name>
</gene>
<dbReference type="Proteomes" id="UP000442535">
    <property type="component" value="Unassembled WGS sequence"/>
</dbReference>
<name>A0A7K0K0A0_9ACTO</name>
<comment type="caution">
    <text evidence="1">The sequence shown here is derived from an EMBL/GenBank/DDBJ whole genome shotgun (WGS) entry which is preliminary data.</text>
</comment>
<dbReference type="EMBL" id="VUMY01000002">
    <property type="protein sequence ID" value="MST48902.1"/>
    <property type="molecule type" value="Genomic_DNA"/>
</dbReference>
<protein>
    <submittedName>
        <fullName evidence="1">Uncharacterized protein</fullName>
    </submittedName>
</protein>
<keyword evidence="2" id="KW-1185">Reference proteome</keyword>
<dbReference type="RefSeq" id="WP_154543042.1">
    <property type="nucleotide sequence ID" value="NZ_VUMY01000002.1"/>
</dbReference>
<accession>A0A7K0K0A0</accession>
<organism evidence="1 2">
    <name type="scientific">Mobiluncus porci</name>
    <dbReference type="NCBI Taxonomy" id="2652278"/>
    <lineage>
        <taxon>Bacteria</taxon>
        <taxon>Bacillati</taxon>
        <taxon>Actinomycetota</taxon>
        <taxon>Actinomycetes</taxon>
        <taxon>Actinomycetales</taxon>
        <taxon>Actinomycetaceae</taxon>
        <taxon>Mobiluncus</taxon>
    </lineage>
</organism>
<evidence type="ECO:0000313" key="2">
    <source>
        <dbReference type="Proteomes" id="UP000442535"/>
    </source>
</evidence>